<feature type="chain" id="PRO_5038102568" description="serine-type D-Ala-D-Ala carboxypeptidase" evidence="16">
    <location>
        <begin position="26"/>
        <end position="390"/>
    </location>
</feature>
<feature type="binding site" evidence="14">
    <location>
        <position position="229"/>
    </location>
    <ligand>
        <name>substrate</name>
    </ligand>
</feature>
<dbReference type="PANTHER" id="PTHR21581">
    <property type="entry name" value="D-ALANYL-D-ALANINE CARBOXYPEPTIDASE"/>
    <property type="match status" value="1"/>
</dbReference>
<feature type="signal peptide" evidence="16">
    <location>
        <begin position="1"/>
        <end position="25"/>
    </location>
</feature>
<dbReference type="Proteomes" id="UP000660110">
    <property type="component" value="Unassembled WGS sequence"/>
</dbReference>
<keyword evidence="8" id="KW-0378">Hydrolase</keyword>
<evidence type="ECO:0000256" key="16">
    <source>
        <dbReference type="SAM" id="SignalP"/>
    </source>
</evidence>
<dbReference type="SUPFAM" id="SSF56601">
    <property type="entry name" value="beta-lactamase/transpeptidase-like"/>
    <property type="match status" value="1"/>
</dbReference>
<dbReference type="GO" id="GO:0006508">
    <property type="term" value="P:proteolysis"/>
    <property type="evidence" value="ECO:0007669"/>
    <property type="project" value="UniProtKB-KW"/>
</dbReference>
<dbReference type="GO" id="GO:0009002">
    <property type="term" value="F:serine-type D-Ala-D-Ala carboxypeptidase activity"/>
    <property type="evidence" value="ECO:0007669"/>
    <property type="project" value="UniProtKB-EC"/>
</dbReference>
<comment type="catalytic activity">
    <reaction evidence="12">
        <text>Preferential cleavage: (Ac)2-L-Lys-D-Ala-|-D-Ala. Also transpeptidation of peptidyl-alanyl moieties that are N-acyl substituents of D-alanine.</text>
        <dbReference type="EC" id="3.4.16.4"/>
    </reaction>
</comment>
<evidence type="ECO:0000256" key="13">
    <source>
        <dbReference type="PIRSR" id="PIRSR618044-1"/>
    </source>
</evidence>
<dbReference type="InterPro" id="IPR012907">
    <property type="entry name" value="Peptidase_S11_C"/>
</dbReference>
<keyword evidence="9" id="KW-0133">Cell shape</keyword>
<dbReference type="SMART" id="SM00936">
    <property type="entry name" value="PBP5_C"/>
    <property type="match status" value="1"/>
</dbReference>
<evidence type="ECO:0000259" key="17">
    <source>
        <dbReference type="SMART" id="SM00936"/>
    </source>
</evidence>
<dbReference type="SUPFAM" id="SSF69189">
    <property type="entry name" value="Penicillin-binding protein associated domain"/>
    <property type="match status" value="1"/>
</dbReference>
<evidence type="ECO:0000256" key="5">
    <source>
        <dbReference type="ARBA" id="ARBA00022645"/>
    </source>
</evidence>
<evidence type="ECO:0000256" key="9">
    <source>
        <dbReference type="ARBA" id="ARBA00022960"/>
    </source>
</evidence>
<gene>
    <name evidence="18" type="primary">dacF</name>
    <name evidence="18" type="ORF">GCM10010954_04150</name>
</gene>
<sequence length="390" mass="43548">MHRFISLLLTMSVICSMFYPTYVNAEDNNKSIAQNAPSAILMEKNSGMTLFEKEADKELPPASMTKIMTLLLIMEELDKGTLSLNETIRVSEYAASMGGSQIFLEEGEEMSVDDLLKGVAVASGNDASVALAERIAGSEKEFVKMMNDKVKELGLKNTHFENPTGLPADNHYSTANDMAVMARELLLHENITDYTSIYDDYLRKGQDNEFWLVNTNKLIKSYPGMDGLKTGFTKKAKYCLTATAKKDDLHMIAVVMGAEKPKERNAAITSLLDYGFGQYEGELLHSKDDILHQMTNPRGTPHTLPLKPEKDVVVLKRKNEPKGNYTTSVTMNEAVDLPIKKGDHLGWLTVSNGTEEVSKVRLEAAEPMKKANLLELWERSFRNLAGFEKF</sequence>
<keyword evidence="19" id="KW-1185">Reference proteome</keyword>
<comment type="similarity">
    <text evidence="3 15">Belongs to the peptidase S11 family.</text>
</comment>
<evidence type="ECO:0000256" key="14">
    <source>
        <dbReference type="PIRSR" id="PIRSR618044-2"/>
    </source>
</evidence>
<comment type="caution">
    <text evidence="18">The sequence shown here is derived from an EMBL/GenBank/DDBJ whole genome shotgun (WGS) entry which is preliminary data.</text>
</comment>
<dbReference type="AlphaFoldDB" id="A0A917AZ03"/>
<keyword evidence="10" id="KW-0573">Peptidoglycan synthesis</keyword>
<dbReference type="Pfam" id="PF00768">
    <property type="entry name" value="Peptidase_S11"/>
    <property type="match status" value="1"/>
</dbReference>
<evidence type="ECO:0000256" key="7">
    <source>
        <dbReference type="ARBA" id="ARBA00022729"/>
    </source>
</evidence>
<dbReference type="GO" id="GO:0071555">
    <property type="term" value="P:cell wall organization"/>
    <property type="evidence" value="ECO:0007669"/>
    <property type="project" value="UniProtKB-KW"/>
</dbReference>
<reference evidence="18" key="2">
    <citation type="submission" date="2020-09" db="EMBL/GenBank/DDBJ databases">
        <authorList>
            <person name="Sun Q."/>
            <person name="Zhou Y."/>
        </authorList>
    </citation>
    <scope>NUCLEOTIDE SEQUENCE</scope>
    <source>
        <strain evidence="18">CGMCC 1.12153</strain>
    </source>
</reference>
<evidence type="ECO:0000256" key="6">
    <source>
        <dbReference type="ARBA" id="ARBA00022670"/>
    </source>
</evidence>
<dbReference type="EMBL" id="BMEL01000001">
    <property type="protein sequence ID" value="GGF08838.1"/>
    <property type="molecule type" value="Genomic_DNA"/>
</dbReference>
<accession>A0A917AZ03</accession>
<evidence type="ECO:0000256" key="12">
    <source>
        <dbReference type="ARBA" id="ARBA00034000"/>
    </source>
</evidence>
<dbReference type="Gene3D" id="2.60.410.10">
    <property type="entry name" value="D-Ala-D-Ala carboxypeptidase, C-terminal domain"/>
    <property type="match status" value="1"/>
</dbReference>
<keyword evidence="11" id="KW-0961">Cell wall biogenesis/degradation</keyword>
<evidence type="ECO:0000256" key="10">
    <source>
        <dbReference type="ARBA" id="ARBA00022984"/>
    </source>
</evidence>
<evidence type="ECO:0000256" key="8">
    <source>
        <dbReference type="ARBA" id="ARBA00022801"/>
    </source>
</evidence>
<comment type="function">
    <text evidence="1">Removes C-terminal D-alanyl residues from sugar-peptide cell wall precursors.</text>
</comment>
<protein>
    <recommendedName>
        <fullName evidence="4">serine-type D-Ala-D-Ala carboxypeptidase</fullName>
        <ecNumber evidence="4">3.4.16.4</ecNumber>
    </recommendedName>
</protein>
<dbReference type="GO" id="GO:0008360">
    <property type="term" value="P:regulation of cell shape"/>
    <property type="evidence" value="ECO:0007669"/>
    <property type="project" value="UniProtKB-KW"/>
</dbReference>
<dbReference type="InterPro" id="IPR012338">
    <property type="entry name" value="Beta-lactam/transpept-like"/>
</dbReference>
<evidence type="ECO:0000256" key="1">
    <source>
        <dbReference type="ARBA" id="ARBA00003217"/>
    </source>
</evidence>
<evidence type="ECO:0000313" key="18">
    <source>
        <dbReference type="EMBL" id="GGF08838.1"/>
    </source>
</evidence>
<dbReference type="Pfam" id="PF07943">
    <property type="entry name" value="PBP5_C"/>
    <property type="match status" value="1"/>
</dbReference>
<dbReference type="InterPro" id="IPR018044">
    <property type="entry name" value="Peptidase_S11"/>
</dbReference>
<name>A0A917AZ03_HALAA</name>
<feature type="domain" description="Peptidase S11 D-Ala-D-Ala carboxypeptidase A C-terminal" evidence="17">
    <location>
        <begin position="279"/>
        <end position="370"/>
    </location>
</feature>
<feature type="active site" description="Proton acceptor" evidence="13">
    <location>
        <position position="66"/>
    </location>
</feature>
<keyword evidence="5 18" id="KW-0121">Carboxypeptidase</keyword>
<proteinExistence type="inferred from homology"/>
<comment type="pathway">
    <text evidence="2">Cell wall biogenesis; peptidoglycan biosynthesis.</text>
</comment>
<dbReference type="EC" id="3.4.16.4" evidence="4"/>
<evidence type="ECO:0000256" key="4">
    <source>
        <dbReference type="ARBA" id="ARBA00012448"/>
    </source>
</evidence>
<dbReference type="RefSeq" id="WP_188375800.1">
    <property type="nucleotide sequence ID" value="NZ_BMEL01000001.1"/>
</dbReference>
<dbReference type="InterPro" id="IPR015956">
    <property type="entry name" value="Peniciliin-bd_prot_C_sf"/>
</dbReference>
<dbReference type="InterPro" id="IPR037167">
    <property type="entry name" value="Peptidase_S11_C_sf"/>
</dbReference>
<dbReference type="GO" id="GO:0009252">
    <property type="term" value="P:peptidoglycan biosynthetic process"/>
    <property type="evidence" value="ECO:0007669"/>
    <property type="project" value="UniProtKB-KW"/>
</dbReference>
<dbReference type="Gene3D" id="3.40.710.10">
    <property type="entry name" value="DD-peptidase/beta-lactamase superfamily"/>
    <property type="match status" value="1"/>
</dbReference>
<feature type="active site" description="Acyl-ester intermediate" evidence="13">
    <location>
        <position position="63"/>
    </location>
</feature>
<evidence type="ECO:0000256" key="3">
    <source>
        <dbReference type="ARBA" id="ARBA00007164"/>
    </source>
</evidence>
<evidence type="ECO:0000256" key="15">
    <source>
        <dbReference type="RuleBase" id="RU004016"/>
    </source>
</evidence>
<keyword evidence="6" id="KW-0645">Protease</keyword>
<reference evidence="18" key="1">
    <citation type="journal article" date="2014" name="Int. J. Syst. Evol. Microbiol.">
        <title>Complete genome sequence of Corynebacterium casei LMG S-19264T (=DSM 44701T), isolated from a smear-ripened cheese.</title>
        <authorList>
            <consortium name="US DOE Joint Genome Institute (JGI-PGF)"/>
            <person name="Walter F."/>
            <person name="Albersmeier A."/>
            <person name="Kalinowski J."/>
            <person name="Ruckert C."/>
        </authorList>
    </citation>
    <scope>NUCLEOTIDE SEQUENCE</scope>
    <source>
        <strain evidence="18">CGMCC 1.12153</strain>
    </source>
</reference>
<dbReference type="PRINTS" id="PR00725">
    <property type="entry name" value="DADACBPTASE1"/>
</dbReference>
<organism evidence="18 19">
    <name type="scientific">Halobacillus andaensis</name>
    <dbReference type="NCBI Taxonomy" id="1176239"/>
    <lineage>
        <taxon>Bacteria</taxon>
        <taxon>Bacillati</taxon>
        <taxon>Bacillota</taxon>
        <taxon>Bacilli</taxon>
        <taxon>Bacillales</taxon>
        <taxon>Bacillaceae</taxon>
        <taxon>Halobacillus</taxon>
    </lineage>
</organism>
<evidence type="ECO:0000256" key="2">
    <source>
        <dbReference type="ARBA" id="ARBA00004752"/>
    </source>
</evidence>
<feature type="active site" evidence="13">
    <location>
        <position position="123"/>
    </location>
</feature>
<dbReference type="InterPro" id="IPR001967">
    <property type="entry name" value="Peptidase_S11_N"/>
</dbReference>
<evidence type="ECO:0000313" key="19">
    <source>
        <dbReference type="Proteomes" id="UP000660110"/>
    </source>
</evidence>
<keyword evidence="7 16" id="KW-0732">Signal</keyword>
<dbReference type="PANTHER" id="PTHR21581:SF6">
    <property type="entry name" value="TRAFFICKING PROTEIN PARTICLE COMPLEX SUBUNIT 12"/>
    <property type="match status" value="1"/>
</dbReference>
<evidence type="ECO:0000256" key="11">
    <source>
        <dbReference type="ARBA" id="ARBA00023316"/>
    </source>
</evidence>